<dbReference type="InterPro" id="IPR023430">
    <property type="entry name" value="Pept_HybD-like_dom_sf"/>
</dbReference>
<dbReference type="RefSeq" id="WP_343865386.1">
    <property type="nucleotide sequence ID" value="NZ_BAAACX010000027.1"/>
</dbReference>
<organism evidence="1 2">
    <name type="scientific">Paenibacillus motobuensis</name>
    <dbReference type="NCBI Taxonomy" id="295324"/>
    <lineage>
        <taxon>Bacteria</taxon>
        <taxon>Bacillati</taxon>
        <taxon>Bacillota</taxon>
        <taxon>Bacilli</taxon>
        <taxon>Bacillales</taxon>
        <taxon>Paenibacillaceae</taxon>
        <taxon>Paenibacillus</taxon>
    </lineage>
</organism>
<name>A0ABN0YU23_9BACL</name>
<dbReference type="EMBL" id="BAAACX010000027">
    <property type="protein sequence ID" value="GAA0410777.1"/>
    <property type="molecule type" value="Genomic_DNA"/>
</dbReference>
<evidence type="ECO:0008006" key="3">
    <source>
        <dbReference type="Google" id="ProtNLM"/>
    </source>
</evidence>
<gene>
    <name evidence="1" type="ORF">GCM10008933_46210</name>
</gene>
<evidence type="ECO:0000313" key="1">
    <source>
        <dbReference type="EMBL" id="GAA0410777.1"/>
    </source>
</evidence>
<dbReference type="InterPro" id="IPR009665">
    <property type="entry name" value="YyaC"/>
</dbReference>
<dbReference type="Proteomes" id="UP001500340">
    <property type="component" value="Unassembled WGS sequence"/>
</dbReference>
<proteinExistence type="predicted"/>
<dbReference type="Pfam" id="PF06866">
    <property type="entry name" value="DUF1256"/>
    <property type="match status" value="1"/>
</dbReference>
<keyword evidence="2" id="KW-1185">Reference proteome</keyword>
<dbReference type="NCBIfam" id="TIGR02841">
    <property type="entry name" value="spore_YyaC"/>
    <property type="match status" value="1"/>
</dbReference>
<evidence type="ECO:0000313" key="2">
    <source>
        <dbReference type="Proteomes" id="UP001500340"/>
    </source>
</evidence>
<reference evidence="1 2" key="1">
    <citation type="journal article" date="2019" name="Int. J. Syst. Evol. Microbiol.">
        <title>The Global Catalogue of Microorganisms (GCM) 10K type strain sequencing project: providing services to taxonomists for standard genome sequencing and annotation.</title>
        <authorList>
            <consortium name="The Broad Institute Genomics Platform"/>
            <consortium name="The Broad Institute Genome Sequencing Center for Infectious Disease"/>
            <person name="Wu L."/>
            <person name="Ma J."/>
        </authorList>
    </citation>
    <scope>NUCLEOTIDE SEQUENCE [LARGE SCALE GENOMIC DNA]</scope>
    <source>
        <strain evidence="1 2">JCM 12774</strain>
    </source>
</reference>
<sequence>MVLNDSCEMSNLGMERKRIVGSELACFFREVRRKHEREEITFLCIGTDRSTGDALGPLVGARLEEQGMANVVGTLQYPCDADNLEQRIASIPKEHIIVAIDASLGSPASVGCYLVSAQPLFPAQSVGQQLPAAGHYSVAAVVNVKGPKPYWTLQMTSLYKVMQMADEITGAIVKVFKS</sequence>
<protein>
    <recommendedName>
        <fullName evidence="3">Sporulation protein</fullName>
    </recommendedName>
</protein>
<comment type="caution">
    <text evidence="1">The sequence shown here is derived from an EMBL/GenBank/DDBJ whole genome shotgun (WGS) entry which is preliminary data.</text>
</comment>
<dbReference type="SUPFAM" id="SSF53163">
    <property type="entry name" value="HybD-like"/>
    <property type="match status" value="1"/>
</dbReference>
<accession>A0ABN0YU23</accession>